<dbReference type="Proteomes" id="UP000198854">
    <property type="component" value="Unassembled WGS sequence"/>
</dbReference>
<dbReference type="STRING" id="861298.SAMN04488136_13034"/>
<keyword evidence="3" id="KW-1185">Reference proteome</keyword>
<name>A0A1G8FFL8_9VIBR</name>
<protein>
    <submittedName>
        <fullName evidence="2">Uncharacterized protein</fullName>
    </submittedName>
</protein>
<gene>
    <name evidence="2" type="ORF">SAMN04488136_13034</name>
</gene>
<feature type="signal peptide" evidence="1">
    <location>
        <begin position="1"/>
        <end position="21"/>
    </location>
</feature>
<proteinExistence type="predicted"/>
<organism evidence="2 3">
    <name type="scientific">Vibrio xiamenensis</name>
    <dbReference type="NCBI Taxonomy" id="861298"/>
    <lineage>
        <taxon>Bacteria</taxon>
        <taxon>Pseudomonadati</taxon>
        <taxon>Pseudomonadota</taxon>
        <taxon>Gammaproteobacteria</taxon>
        <taxon>Vibrionales</taxon>
        <taxon>Vibrionaceae</taxon>
        <taxon>Vibrio</taxon>
    </lineage>
</organism>
<accession>A0A1G8FFL8</accession>
<dbReference type="AlphaFoldDB" id="A0A1G8FFL8"/>
<sequence>MKFNSTCIALSCSLMSANLVASTLTQFDVLYRFAGEMTEQGFDLSPAHLYFAGMMTVAYPNDVFSDCGESGPYRICREIKSDSSAMQPTTDLKEYGNHLLSQTKDNIDKTAVYSALGLLDSKGELYTTYELASSLLKDENLRKLGISQRLVSVGELVDVYALVDVVYNPEFKVPSTLSSLGFNLHVSDQLAYYEMEIGEIYRIDYQLNFDEKTITIVQVNAFEGPSPTANLNMDANALDTLKHSFVELNDETVSKTVTAIHDIRKSNDFSEIQEMLDAQLYLEAGQELKKIETLRVVQNFDKHQSLIFLALSGLSQQILDSQETYKTLNMEREFFEAKRIAINVSPLPPTFERLVDYAENRISAINIGSLKTMRWSDVQSGYTIYPVVVPNQEHLLVIDRRNKQFKLANTLERFEKSGKLKSLVTDLHDRHPVTLTESKVNLIKKAVAGGI</sequence>
<evidence type="ECO:0000256" key="1">
    <source>
        <dbReference type="SAM" id="SignalP"/>
    </source>
</evidence>
<reference evidence="2 3" key="1">
    <citation type="submission" date="2016-10" db="EMBL/GenBank/DDBJ databases">
        <authorList>
            <person name="de Groot N.N."/>
        </authorList>
    </citation>
    <scope>NUCLEOTIDE SEQUENCE [LARGE SCALE GENOMIC DNA]</scope>
    <source>
        <strain evidence="2 3">CGMCC 1.10228</strain>
    </source>
</reference>
<dbReference type="RefSeq" id="WP_093278090.1">
    <property type="nucleotide sequence ID" value="NZ_FNDD01000030.1"/>
</dbReference>
<evidence type="ECO:0000313" key="3">
    <source>
        <dbReference type="Proteomes" id="UP000198854"/>
    </source>
</evidence>
<feature type="chain" id="PRO_5011712788" evidence="1">
    <location>
        <begin position="22"/>
        <end position="451"/>
    </location>
</feature>
<evidence type="ECO:0000313" key="2">
    <source>
        <dbReference type="EMBL" id="SDH80832.1"/>
    </source>
</evidence>
<keyword evidence="1" id="KW-0732">Signal</keyword>
<dbReference type="EMBL" id="FNDD01000030">
    <property type="protein sequence ID" value="SDH80832.1"/>
    <property type="molecule type" value="Genomic_DNA"/>
</dbReference>